<proteinExistence type="predicted"/>
<reference evidence="1 2" key="1">
    <citation type="submission" date="2012-04" db="EMBL/GenBank/DDBJ databases">
        <title>The Genome Sequence of Saprolegnia declina VS20.</title>
        <authorList>
            <consortium name="The Broad Institute Genome Sequencing Platform"/>
            <person name="Russ C."/>
            <person name="Nusbaum C."/>
            <person name="Tyler B."/>
            <person name="van West P."/>
            <person name="Dieguez-Uribeondo J."/>
            <person name="de Bruijn I."/>
            <person name="Tripathy S."/>
            <person name="Jiang R."/>
            <person name="Young S.K."/>
            <person name="Zeng Q."/>
            <person name="Gargeya S."/>
            <person name="Fitzgerald M."/>
            <person name="Haas B."/>
            <person name="Abouelleil A."/>
            <person name="Alvarado L."/>
            <person name="Arachchi H.M."/>
            <person name="Berlin A."/>
            <person name="Chapman S.B."/>
            <person name="Goldberg J."/>
            <person name="Griggs A."/>
            <person name="Gujja S."/>
            <person name="Hansen M."/>
            <person name="Howarth C."/>
            <person name="Imamovic A."/>
            <person name="Larimer J."/>
            <person name="McCowen C."/>
            <person name="Montmayeur A."/>
            <person name="Murphy C."/>
            <person name="Neiman D."/>
            <person name="Pearson M."/>
            <person name="Priest M."/>
            <person name="Roberts A."/>
            <person name="Saif S."/>
            <person name="Shea T."/>
            <person name="Sisk P."/>
            <person name="Sykes S."/>
            <person name="Wortman J."/>
            <person name="Nusbaum C."/>
            <person name="Birren B."/>
        </authorList>
    </citation>
    <scope>NUCLEOTIDE SEQUENCE [LARGE SCALE GENOMIC DNA]</scope>
    <source>
        <strain evidence="1 2">VS20</strain>
    </source>
</reference>
<accession>T0R9W7</accession>
<dbReference type="GeneID" id="19954147"/>
<keyword evidence="2" id="KW-1185">Reference proteome</keyword>
<gene>
    <name evidence="1" type="ORF">SDRG_13420</name>
</gene>
<evidence type="ECO:0000313" key="2">
    <source>
        <dbReference type="Proteomes" id="UP000030762"/>
    </source>
</evidence>
<protein>
    <submittedName>
        <fullName evidence="1">Uncharacterized protein</fullName>
    </submittedName>
</protein>
<name>T0R9W7_SAPDV</name>
<dbReference type="Proteomes" id="UP000030762">
    <property type="component" value="Unassembled WGS sequence"/>
</dbReference>
<dbReference type="VEuPathDB" id="FungiDB:SDRG_13420"/>
<dbReference type="RefSeq" id="XP_008617730.1">
    <property type="nucleotide sequence ID" value="XM_008619508.1"/>
</dbReference>
<dbReference type="InParanoid" id="T0R9W7"/>
<dbReference type="EMBL" id="JH767190">
    <property type="protein sequence ID" value="EQC28913.1"/>
    <property type="molecule type" value="Genomic_DNA"/>
</dbReference>
<organism evidence="1 2">
    <name type="scientific">Saprolegnia diclina (strain VS20)</name>
    <dbReference type="NCBI Taxonomy" id="1156394"/>
    <lineage>
        <taxon>Eukaryota</taxon>
        <taxon>Sar</taxon>
        <taxon>Stramenopiles</taxon>
        <taxon>Oomycota</taxon>
        <taxon>Saprolegniomycetes</taxon>
        <taxon>Saprolegniales</taxon>
        <taxon>Saprolegniaceae</taxon>
        <taxon>Saprolegnia</taxon>
    </lineage>
</organism>
<sequence length="99" mass="11095">MYLMVPSSAKQCEYRYKHHLAPKRGPRRVDRAPMASKETLMAVNQRLQLLLTKSAVAAHPSHILDLALLCIAALPVETCSVIAEVQKLRYALQNQELEG</sequence>
<dbReference type="AlphaFoldDB" id="T0R9W7"/>
<evidence type="ECO:0000313" key="1">
    <source>
        <dbReference type="EMBL" id="EQC28913.1"/>
    </source>
</evidence>